<feature type="compositionally biased region" description="Polar residues" evidence="3">
    <location>
        <begin position="1"/>
        <end position="24"/>
    </location>
</feature>
<dbReference type="CDD" id="cd00067">
    <property type="entry name" value="GAL4"/>
    <property type="match status" value="1"/>
</dbReference>
<dbReference type="Proteomes" id="UP000289152">
    <property type="component" value="Unassembled WGS sequence"/>
</dbReference>
<dbReference type="EMBL" id="SDIL01000096">
    <property type="protein sequence ID" value="RXK36475.1"/>
    <property type="molecule type" value="Genomic_DNA"/>
</dbReference>
<evidence type="ECO:0000259" key="4">
    <source>
        <dbReference type="PROSITE" id="PS50048"/>
    </source>
</evidence>
<sequence length="562" mass="62391">MSHSEPLSEPSGTFVSISDAGGSSRSKRTKTGCLTCRLRKKRCDEGKPVCACCTRLGLECMGYEEKRPRWMNQRDVVTRTAAELTDTINQVKRGKRRSMWCERASESIKSSQDTVPSSSSPVGSPPTGRHPPGQVNIPSAPECGVHTTSTSINLESNPLSSIPPIHPNKSTEHTSVYMPIPTLSPSNPLSDLDLDPEFLSLLGFSPSYPLQYPPFPGTLMFPFMNNPAVKDLSDDTPTPRPTPDIRYFHHYLEVVMPLQYKFDIQSISSLVTPLAFTHPAVFSSLCAIAALHMSAHRRIKAISNNPQIDNRREDLSRPYLTSRVSTRLRPEIPTRMKEATTDDEDLKFARQAINSTIEELRVTPSAEMTSDKAVVAAITASSFYLFDGGNKKGWRETAGHVRRCWYGLLTTAKLRGQMSGCSEDALTVERRCVSDVFYHGVRVFLAVVVNGSFPAVPEIASAVQDTLTSLLILDSLPQTTADRALIFPIVMAGCHTSDPSLQDVFRNRFRRLGDEGSVFGNTATATRLMEEVWVRRGRVERGKEVGWREVMFDLYDEGMLLI</sequence>
<dbReference type="InterPro" id="IPR021858">
    <property type="entry name" value="Fun_TF"/>
</dbReference>
<dbReference type="InterPro" id="IPR001138">
    <property type="entry name" value="Zn2Cys6_DnaBD"/>
</dbReference>
<feature type="region of interest" description="Disordered" evidence="3">
    <location>
        <begin position="95"/>
        <end position="166"/>
    </location>
</feature>
<dbReference type="InterPro" id="IPR036864">
    <property type="entry name" value="Zn2-C6_fun-type_DNA-bd_sf"/>
</dbReference>
<feature type="compositionally biased region" description="Low complexity" evidence="3">
    <location>
        <begin position="115"/>
        <end position="127"/>
    </location>
</feature>
<dbReference type="OrthoDB" id="5419315at2759"/>
<comment type="caution">
    <text evidence="5">The sequence shown here is derived from an EMBL/GenBank/DDBJ whole genome shotgun (WGS) entry which is preliminary data.</text>
</comment>
<dbReference type="SUPFAM" id="SSF57701">
    <property type="entry name" value="Zn2/Cys6 DNA-binding domain"/>
    <property type="match status" value="1"/>
</dbReference>
<keyword evidence="6" id="KW-1185">Reference proteome</keyword>
<feature type="compositionally biased region" description="Polar residues" evidence="3">
    <location>
        <begin position="146"/>
        <end position="160"/>
    </location>
</feature>
<evidence type="ECO:0000256" key="3">
    <source>
        <dbReference type="SAM" id="MobiDB-lite"/>
    </source>
</evidence>
<feature type="region of interest" description="Disordered" evidence="3">
    <location>
        <begin position="1"/>
        <end position="29"/>
    </location>
</feature>
<evidence type="ECO:0000256" key="2">
    <source>
        <dbReference type="ARBA" id="ARBA00023242"/>
    </source>
</evidence>
<evidence type="ECO:0000256" key="1">
    <source>
        <dbReference type="ARBA" id="ARBA00004123"/>
    </source>
</evidence>
<dbReference type="AlphaFoldDB" id="A0A4Q1BFC2"/>
<evidence type="ECO:0000313" key="6">
    <source>
        <dbReference type="Proteomes" id="UP000289152"/>
    </source>
</evidence>
<dbReference type="PROSITE" id="PS00463">
    <property type="entry name" value="ZN2_CY6_FUNGAL_1"/>
    <property type="match status" value="1"/>
</dbReference>
<dbReference type="PROSITE" id="PS50048">
    <property type="entry name" value="ZN2_CY6_FUNGAL_2"/>
    <property type="match status" value="1"/>
</dbReference>
<dbReference type="Pfam" id="PF11951">
    <property type="entry name" value="Fungal_trans_2"/>
    <property type="match status" value="2"/>
</dbReference>
<dbReference type="VEuPathDB" id="FungiDB:TREMEDRAFT_65037"/>
<keyword evidence="2" id="KW-0539">Nucleus</keyword>
<reference evidence="5 6" key="1">
    <citation type="submission" date="2016-06" db="EMBL/GenBank/DDBJ databases">
        <title>Evolution of pathogenesis and genome organization in the Tremellales.</title>
        <authorList>
            <person name="Cuomo C."/>
            <person name="Litvintseva A."/>
            <person name="Heitman J."/>
            <person name="Chen Y."/>
            <person name="Sun S."/>
            <person name="Springer D."/>
            <person name="Dromer F."/>
            <person name="Young S."/>
            <person name="Zeng Q."/>
            <person name="Chapman S."/>
            <person name="Gujja S."/>
            <person name="Saif S."/>
            <person name="Birren B."/>
        </authorList>
    </citation>
    <scope>NUCLEOTIDE SEQUENCE [LARGE SCALE GENOMIC DNA]</scope>
    <source>
        <strain evidence="5 6">ATCC 28783</strain>
    </source>
</reference>
<gene>
    <name evidence="5" type="ORF">M231_06259</name>
</gene>
<evidence type="ECO:0000313" key="5">
    <source>
        <dbReference type="EMBL" id="RXK36475.1"/>
    </source>
</evidence>
<dbReference type="Gene3D" id="4.10.240.10">
    <property type="entry name" value="Zn(2)-C6 fungal-type DNA-binding domain"/>
    <property type="match status" value="1"/>
</dbReference>
<comment type="subcellular location">
    <subcellularLocation>
        <location evidence="1">Nucleus</location>
    </subcellularLocation>
</comment>
<dbReference type="PANTHER" id="PTHR37534:SF20">
    <property type="entry name" value="PRO1A C6 ZINK-FINGER PROTEIN"/>
    <property type="match status" value="1"/>
</dbReference>
<protein>
    <recommendedName>
        <fullName evidence="4">Zn(2)-C6 fungal-type domain-containing protein</fullName>
    </recommendedName>
</protein>
<dbReference type="InParanoid" id="A0A4Q1BFC2"/>
<proteinExistence type="predicted"/>
<dbReference type="GO" id="GO:0005634">
    <property type="term" value="C:nucleus"/>
    <property type="evidence" value="ECO:0007669"/>
    <property type="project" value="UniProtKB-SubCell"/>
</dbReference>
<dbReference type="Pfam" id="PF00172">
    <property type="entry name" value="Zn_clus"/>
    <property type="match status" value="1"/>
</dbReference>
<organism evidence="5 6">
    <name type="scientific">Tremella mesenterica</name>
    <name type="common">Jelly fungus</name>
    <dbReference type="NCBI Taxonomy" id="5217"/>
    <lineage>
        <taxon>Eukaryota</taxon>
        <taxon>Fungi</taxon>
        <taxon>Dikarya</taxon>
        <taxon>Basidiomycota</taxon>
        <taxon>Agaricomycotina</taxon>
        <taxon>Tremellomycetes</taxon>
        <taxon>Tremellales</taxon>
        <taxon>Tremellaceae</taxon>
        <taxon>Tremella</taxon>
    </lineage>
</organism>
<dbReference type="GO" id="GO:0008270">
    <property type="term" value="F:zinc ion binding"/>
    <property type="evidence" value="ECO:0007669"/>
    <property type="project" value="InterPro"/>
</dbReference>
<dbReference type="GO" id="GO:0000981">
    <property type="term" value="F:DNA-binding transcription factor activity, RNA polymerase II-specific"/>
    <property type="evidence" value="ECO:0007669"/>
    <property type="project" value="InterPro"/>
</dbReference>
<dbReference type="PANTHER" id="PTHR37534">
    <property type="entry name" value="TRANSCRIPTIONAL ACTIVATOR PROTEIN UGA3"/>
    <property type="match status" value="1"/>
</dbReference>
<dbReference type="STRING" id="5217.A0A4Q1BFC2"/>
<accession>A0A4Q1BFC2</accession>
<name>A0A4Q1BFC2_TREME</name>
<dbReference type="SMART" id="SM00066">
    <property type="entry name" value="GAL4"/>
    <property type="match status" value="1"/>
</dbReference>
<feature type="domain" description="Zn(2)-C6 fungal-type" evidence="4">
    <location>
        <begin position="32"/>
        <end position="60"/>
    </location>
</feature>